<feature type="region of interest" description="Disordered" evidence="3">
    <location>
        <begin position="92"/>
        <end position="125"/>
    </location>
</feature>
<dbReference type="EnsemblMetazoa" id="XM_019911885.1">
    <property type="protein sequence ID" value="XP_019767444.1"/>
    <property type="gene ID" value="LOC109542599"/>
</dbReference>
<organism evidence="6 7">
    <name type="scientific">Dendroctonus ponderosae</name>
    <name type="common">Mountain pine beetle</name>
    <dbReference type="NCBI Taxonomy" id="77166"/>
    <lineage>
        <taxon>Eukaryota</taxon>
        <taxon>Metazoa</taxon>
        <taxon>Ecdysozoa</taxon>
        <taxon>Arthropoda</taxon>
        <taxon>Hexapoda</taxon>
        <taxon>Insecta</taxon>
        <taxon>Pterygota</taxon>
        <taxon>Neoptera</taxon>
        <taxon>Endopterygota</taxon>
        <taxon>Coleoptera</taxon>
        <taxon>Polyphaga</taxon>
        <taxon>Cucujiformia</taxon>
        <taxon>Curculionidae</taxon>
        <taxon>Scolytinae</taxon>
        <taxon>Dendroctonus</taxon>
    </lineage>
</organism>
<evidence type="ECO:0000256" key="2">
    <source>
        <dbReference type="ARBA" id="ARBA00023006"/>
    </source>
</evidence>
<dbReference type="CTD" id="57724"/>
<feature type="domain" description="Epg5-like central TPR repeats" evidence="4">
    <location>
        <begin position="1568"/>
        <end position="1961"/>
    </location>
</feature>
<accession>A0AAR5Q2I5</accession>
<feature type="domain" description="Epg5-like TPR" evidence="5">
    <location>
        <begin position="1120"/>
        <end position="1310"/>
    </location>
</feature>
<evidence type="ECO:0000259" key="5">
    <source>
        <dbReference type="Pfam" id="PF26573"/>
    </source>
</evidence>
<name>A0AAR5Q2I5_DENPD</name>
<reference evidence="7" key="1">
    <citation type="journal article" date="2013" name="Genome Biol.">
        <title>Draft genome of the mountain pine beetle, Dendroctonus ponderosae Hopkins, a major forest pest.</title>
        <authorList>
            <person name="Keeling C.I."/>
            <person name="Yuen M.M."/>
            <person name="Liao N.Y."/>
            <person name="Docking T.R."/>
            <person name="Chan S.K."/>
            <person name="Taylor G.A."/>
            <person name="Palmquist D.L."/>
            <person name="Jackman S.D."/>
            <person name="Nguyen A."/>
            <person name="Li M."/>
            <person name="Henderson H."/>
            <person name="Janes J.K."/>
            <person name="Zhao Y."/>
            <person name="Pandoh P."/>
            <person name="Moore R."/>
            <person name="Sperling F.A."/>
            <person name="Huber D.P."/>
            <person name="Birol I."/>
            <person name="Jones S.J."/>
            <person name="Bohlmann J."/>
        </authorList>
    </citation>
    <scope>NUCLEOTIDE SEQUENCE</scope>
</reference>
<reference evidence="6" key="2">
    <citation type="submission" date="2024-08" db="UniProtKB">
        <authorList>
            <consortium name="EnsemblMetazoa"/>
        </authorList>
    </citation>
    <scope>IDENTIFICATION</scope>
</reference>
<comment type="similarity">
    <text evidence="1">Belongs to the EPG5 family.</text>
</comment>
<sequence length="2447" mass="280833">MEAVARKPDKSRMRKTRPSGVAQVQTTSQDESCNSSDKTSTASSNMSSGQSIGNSVKRLVAEEPSESLADELVTSIKSEELIVDQMKSMEIESHATTESNSTISEEWENGSTVKSDQSQVGPLEAPLSKRQQEKYNFEKFLNANKQILSTLESIDSIPSRPATAAQTTFIPEPQQSIEEEFNIKPYTEQQLKSLYCNSELDVLEEFTKTYIDTELKSIHLKKHYLYDLLVNYLKVREKITGNHLEIEQLRKEYRNLQSELWTSDTATAKATGTCQDGRAITTTHQYKRSLFHRPIFENIVGILGKVQKLVYENHVLYSFSAEDFRLQIIVYIDQVITNVVTVTNLDARAPVALDMKECLPYIKAHINEVRTSISILFAFQRKLIKDKIFIEDARNWLTQLVAVLIRVANYQDHLFLIHHILRCPAGVSAWATTFIQVPLHLPIAEPFANYEVNHLLCILSVILSPVKERKAFLKDIAHCQNQASEASWVLVDSDGEEDDETGISLRENDLVAILNQLPLGDMFRCILLISRSDDVDQYNSHLVSEHHILRYFAFSSALLRLIHQGLDTYCLPKYNQFSKRLSRFIRHVIQYTTDQWEIFLQREYILDRAMHQRLQAEYDALFLRAIYYLYSSQKLRGWQFLAVVPYNVVSTRTLWKIYYILHMPDEKADDIINFSLESDFKKMVWEKDLRDHFEDKLTSLDDAEVYYLLNTFANMALARSGSDVDFIYSCTMDILQVGFVSQLTQESCSKSSRILLSHLLSKHPSLLSAILKKVQENVDKIGSLVLYLYEDIPLSIWNLAEEDFSIIERLLLNYPAGSNQTKLARMVLSRLNWDLLSYEKHCATAILVLKAVDQEPSYLQWGWQTILRLKLHISDRHFEELGRVQEIERCDVLLKGVRDNQPLASFVAVLMTTWGHLVPLICSNGLKQLIVLQSHQKHEAVLFALYQIVPIFITCQECLINSNTFQDILVNLLNADRGYISYAKSFIVAQNTVLQQFGNMVETQIVNYAAYDLRTPRLLVRLWMNSLVSIPNWSKDNGVLYLLDVIVRGTFFYEDGLQVIYENLWDLYQTTTPQESASLISRFKWASSGGKSGYSLIQNSLAQYPWLAFIFLEVEHQVKEVKTALWMEVLKELSEQKGKISVDNAIKNATSTLKISTFSSSYLSIYRWSQQALDTPLDHPLLPLFWQKFFILFLDRLPVADSTGKNCIGERFFYGMVNFAFLKRLKRRLQESVDHFRNQIEAASDVPDPDLKQFYQLRYRLFEAFLLWLEEPRLQTSNLLLQSLPAQYDSKRLALIIHESSKVAWYECVNYNQISSDQSGAMKQWRIANFREKSSFNRPLSNPGRSIESVDPAERIIRRLGSYDVVKPAPELTRKRVLVPVIDISNKESMLKSLQPCFKTLSQFAHNNGRNQSEQKALDGAYQELIPQLFTSVMKRVCKPVPCKGNRQQESAILCSGPAMIVIEFQEAKQNERIDHEILINRQAYESLLEKSLQMPPVALYTASVAIQQCIRVLQERVKTNPELAELGVELFYHLLAFLQDDIVLYLPARSLFVSCIEKLGQSHICGVESEMPRLLQLILKEPSLGEYLAPYFLPKNCDSANILLMYSTIIHQMSKKYDVVFALISKFDVESWLNQKTPNLSQRTQFIGNIIQALSILGYDPPVDTLTLHGLYRKHLVTVFEFEFPEHYGEIIIELLKSSNGTPENNLIAESVWIDILNSLAKPSRISPKAPLREQLRQYSQYQKVLSHQELLETCSLFSRHFTEERLSYGLYGLFPKCRKYVDIFALMLGMAGHGLIVSMLNTHQGLLGDKLSEQIWPYIRDMFAPWLIPYSVNSLKDNMANWIQQLADDRSVLLPWIPADRECAEKMLRCFCECIHFLLDALPASFNILSYVFQWYASSFAHTSVKEYILIPVHNAFIAFPWNKFWPSMIDLEFMLRVIDQYLPECHSFLGYIFMSIPWVNWMNSFADAPAQIKNRVYYCFLSLLVKLSVEPKVRMDHLVKVRAILIQAENFDWAHLEPVGFQHIMDWVVMSCNTNVIFKNDVLDLDYRLLCLLKLVSGYNKSWPDLSMELRSKRQIYVRAHTKLLSVHISRNKSLHNIREDNVRVIINGYLNDLDCVVTAADEMELLLKEILSAVNISEISEIVLNVLIRWVENKTSEITIKAFLKTMGTTITDYKHLGTLYEATLTSYFNTNVIGGNSEEPPTWRKVSTIVNICPAKPVDFEQALLVEGFILTLNVVLLQRVYKNADLENLLNHCLGWLERIKLRHDLESKMPLLWFAVVNLALHHCVKDEGATGGLLRRFCRILLRIAEEASPNNWGRGLLTAIGLSKTEAISLNFRFICRAMAGYVLAQLPDIKGSSQKVRLAANAACAIGTPGGNTECPKVLLGLDFGQSQGKIKDCAEVALAKIQDPCNSMHNANSFLKMLLKQFYIKPYLKGLDNYEL</sequence>
<dbReference type="InterPro" id="IPR058750">
    <property type="entry name" value="TPR_Epg5"/>
</dbReference>
<dbReference type="Pfam" id="PF26573">
    <property type="entry name" value="TPR_Epg5_2"/>
    <property type="match status" value="1"/>
</dbReference>
<dbReference type="GO" id="GO:0005737">
    <property type="term" value="C:cytoplasm"/>
    <property type="evidence" value="ECO:0007669"/>
    <property type="project" value="TreeGrafter"/>
</dbReference>
<feature type="compositionally biased region" description="Basic and acidic residues" evidence="3">
    <location>
        <begin position="1"/>
        <end position="11"/>
    </location>
</feature>
<evidence type="ECO:0000256" key="3">
    <source>
        <dbReference type="SAM" id="MobiDB-lite"/>
    </source>
</evidence>
<protein>
    <recommendedName>
        <fullName evidence="8">Ectopic P granules protein 5 homolog</fullName>
    </recommendedName>
</protein>
<evidence type="ECO:0008006" key="8">
    <source>
        <dbReference type="Google" id="ProtNLM"/>
    </source>
</evidence>
<dbReference type="Proteomes" id="UP000019118">
    <property type="component" value="Unassembled WGS sequence"/>
</dbReference>
<dbReference type="Pfam" id="PF26103">
    <property type="entry name" value="TPR_Epg5"/>
    <property type="match status" value="1"/>
</dbReference>
<feature type="compositionally biased region" description="Polar residues" evidence="3">
    <location>
        <begin position="22"/>
        <end position="54"/>
    </location>
</feature>
<feature type="compositionally biased region" description="Polar residues" evidence="3">
    <location>
        <begin position="96"/>
        <end position="120"/>
    </location>
</feature>
<dbReference type="KEGG" id="dpa:109542599"/>
<dbReference type="InterPro" id="IPR059030">
    <property type="entry name" value="TPR_Epg5_mid"/>
</dbReference>
<evidence type="ECO:0000259" key="4">
    <source>
        <dbReference type="Pfam" id="PF26103"/>
    </source>
</evidence>
<dbReference type="PANTHER" id="PTHR31139">
    <property type="entry name" value="ECTOPIC P GRANULES PROTEIN 5 HOMOLOG"/>
    <property type="match status" value="1"/>
</dbReference>
<dbReference type="GeneID" id="109542599"/>
<dbReference type="PANTHER" id="PTHR31139:SF4">
    <property type="entry name" value="ECTOPIC P GRANULES PROTEIN 5 HOMOLOG"/>
    <property type="match status" value="1"/>
</dbReference>
<evidence type="ECO:0000313" key="6">
    <source>
        <dbReference type="EnsemblMetazoa" id="XP_019767444.1"/>
    </source>
</evidence>
<dbReference type="GO" id="GO:0097352">
    <property type="term" value="P:autophagosome maturation"/>
    <property type="evidence" value="ECO:0007669"/>
    <property type="project" value="TreeGrafter"/>
</dbReference>
<feature type="region of interest" description="Disordered" evidence="3">
    <location>
        <begin position="1"/>
        <end position="67"/>
    </location>
</feature>
<keyword evidence="2" id="KW-0072">Autophagy</keyword>
<evidence type="ECO:0000256" key="1">
    <source>
        <dbReference type="ARBA" id="ARBA00010948"/>
    </source>
</evidence>
<proteinExistence type="inferred from homology"/>
<dbReference type="InterPro" id="IPR051436">
    <property type="entry name" value="Autophagy-related_EPG5"/>
</dbReference>
<keyword evidence="7" id="KW-1185">Reference proteome</keyword>
<evidence type="ECO:0000313" key="7">
    <source>
        <dbReference type="Proteomes" id="UP000019118"/>
    </source>
</evidence>